<feature type="coiled-coil region" evidence="1">
    <location>
        <begin position="333"/>
        <end position="360"/>
    </location>
</feature>
<evidence type="ECO:0000313" key="2">
    <source>
        <dbReference type="EMBL" id="MDR7362479.1"/>
    </source>
</evidence>
<organism evidence="2 3">
    <name type="scientific">Nocardioides marmoribigeumensis</name>
    <dbReference type="NCBI Taxonomy" id="433649"/>
    <lineage>
        <taxon>Bacteria</taxon>
        <taxon>Bacillati</taxon>
        <taxon>Actinomycetota</taxon>
        <taxon>Actinomycetes</taxon>
        <taxon>Propionibacteriales</taxon>
        <taxon>Nocardioidaceae</taxon>
        <taxon>Nocardioides</taxon>
    </lineage>
</organism>
<evidence type="ECO:0000256" key="1">
    <source>
        <dbReference type="SAM" id="Coils"/>
    </source>
</evidence>
<accession>A0ABU2BWY5</accession>
<protein>
    <recommendedName>
        <fullName evidence="4">Sulfotransferase family protein</fullName>
    </recommendedName>
</protein>
<name>A0ABU2BWY5_9ACTN</name>
<sequence length="401" mass="45195">MRRVVLHVGTPKTGTSFVQDLLFQQREALAAQGVLYPADRFDAHFLAALDLMELRWGGLEHQAVGAWDRLAQQVRAWEGHTVIVSHEILARASVEQVRLALESFGADREVHVVLSARDLVRQIPAEWQENVKHRRTVAYRDFLDQVTADVPETEVATWFWGVQEVPAILGRWGGTLPPEHVHVVTVPKPGSPRSLLWERFAGVFGLDPQAWASESERANPSLGAPETALVRAINQRVNGGVLANDHYRDLVRETLAHRALAHRRGSPRLFLPPDVRTWATDLSHRWIAELEAREYDVVGSLEDLRPDTADATGFVDPDEQGPADLVEPMMDAVVTLLQKGAELREEVERLHQELDSTRHERDQAYLAAGLLHRAKHALVRRSETHRTAHLALKAYRRARGR</sequence>
<evidence type="ECO:0008006" key="4">
    <source>
        <dbReference type="Google" id="ProtNLM"/>
    </source>
</evidence>
<dbReference type="InterPro" id="IPR027417">
    <property type="entry name" value="P-loop_NTPase"/>
</dbReference>
<comment type="caution">
    <text evidence="2">The sequence shown here is derived from an EMBL/GenBank/DDBJ whole genome shotgun (WGS) entry which is preliminary data.</text>
</comment>
<reference evidence="2 3" key="1">
    <citation type="submission" date="2023-07" db="EMBL/GenBank/DDBJ databases">
        <title>Sequencing the genomes of 1000 actinobacteria strains.</title>
        <authorList>
            <person name="Klenk H.-P."/>
        </authorList>
    </citation>
    <scope>NUCLEOTIDE SEQUENCE [LARGE SCALE GENOMIC DNA]</scope>
    <source>
        <strain evidence="2 3">DSM 19426</strain>
    </source>
</reference>
<dbReference type="RefSeq" id="WP_310301792.1">
    <property type="nucleotide sequence ID" value="NZ_BAAAPS010000008.1"/>
</dbReference>
<proteinExistence type="predicted"/>
<dbReference type="EMBL" id="JAVDYG010000001">
    <property type="protein sequence ID" value="MDR7362479.1"/>
    <property type="molecule type" value="Genomic_DNA"/>
</dbReference>
<dbReference type="Proteomes" id="UP001183648">
    <property type="component" value="Unassembled WGS sequence"/>
</dbReference>
<keyword evidence="3" id="KW-1185">Reference proteome</keyword>
<dbReference type="SUPFAM" id="SSF52540">
    <property type="entry name" value="P-loop containing nucleoside triphosphate hydrolases"/>
    <property type="match status" value="1"/>
</dbReference>
<keyword evidence="1" id="KW-0175">Coiled coil</keyword>
<gene>
    <name evidence="2" type="ORF">J2S63_002032</name>
</gene>
<evidence type="ECO:0000313" key="3">
    <source>
        <dbReference type="Proteomes" id="UP001183648"/>
    </source>
</evidence>